<gene>
    <name evidence="1" type="ORF">MNBD_PLANCTO02-589</name>
</gene>
<sequence length="137" mass="15907">MASKREAWNIQPIKKPTSPLTDEIKAEVAAKAGEMIENVLKPKYVQPPPKDGMFNYIIDFGTKWYRHYFHFSSTYACPHPDAYEPTFESKFARMEYLGDGKFALYWRHYSKEWVGALDALTLDESIEAIQDDSLFMP</sequence>
<evidence type="ECO:0000313" key="1">
    <source>
        <dbReference type="EMBL" id="VAX36072.1"/>
    </source>
</evidence>
<accession>A0A3B1D5W5</accession>
<organism evidence="1">
    <name type="scientific">hydrothermal vent metagenome</name>
    <dbReference type="NCBI Taxonomy" id="652676"/>
    <lineage>
        <taxon>unclassified sequences</taxon>
        <taxon>metagenomes</taxon>
        <taxon>ecological metagenomes</taxon>
    </lineage>
</organism>
<reference evidence="1" key="1">
    <citation type="submission" date="2018-06" db="EMBL/GenBank/DDBJ databases">
        <authorList>
            <person name="Zhirakovskaya E."/>
        </authorList>
    </citation>
    <scope>NUCLEOTIDE SEQUENCE</scope>
</reference>
<proteinExistence type="predicted"/>
<dbReference type="AlphaFoldDB" id="A0A3B1D5W5"/>
<dbReference type="Pfam" id="PF11225">
    <property type="entry name" value="DUF3024"/>
    <property type="match status" value="1"/>
</dbReference>
<protein>
    <submittedName>
        <fullName evidence="1">Uncharacterized protein</fullName>
    </submittedName>
</protein>
<name>A0A3B1D5W5_9ZZZZ</name>
<dbReference type="EMBL" id="UOGL01000031">
    <property type="protein sequence ID" value="VAX36072.1"/>
    <property type="molecule type" value="Genomic_DNA"/>
</dbReference>
<dbReference type="InterPro" id="IPR021388">
    <property type="entry name" value="DUF3024"/>
</dbReference>